<organism evidence="1 2">
    <name type="scientific">Rhodococcus sovatensis</name>
    <dbReference type="NCBI Taxonomy" id="1805840"/>
    <lineage>
        <taxon>Bacteria</taxon>
        <taxon>Bacillati</taxon>
        <taxon>Actinomycetota</taxon>
        <taxon>Actinomycetes</taxon>
        <taxon>Mycobacteriales</taxon>
        <taxon>Nocardiaceae</taxon>
        <taxon>Rhodococcus</taxon>
    </lineage>
</organism>
<dbReference type="Proteomes" id="UP001432000">
    <property type="component" value="Chromosome"/>
</dbReference>
<gene>
    <name evidence="1" type="ORF">WDS16_20695</name>
</gene>
<keyword evidence="2" id="KW-1185">Reference proteome</keyword>
<evidence type="ECO:0008006" key="3">
    <source>
        <dbReference type="Google" id="ProtNLM"/>
    </source>
</evidence>
<dbReference type="RefSeq" id="WP_338887303.1">
    <property type="nucleotide sequence ID" value="NZ_CP147846.1"/>
</dbReference>
<accession>A0ABZ2PMK8</accession>
<name>A0ABZ2PMK8_9NOCA</name>
<reference evidence="1 2" key="1">
    <citation type="submission" date="2024-03" db="EMBL/GenBank/DDBJ databases">
        <title>Natural products discovery in diverse microorganisms through a two-stage MS feature dereplication strategy.</title>
        <authorList>
            <person name="Zhang R."/>
        </authorList>
    </citation>
    <scope>NUCLEOTIDE SEQUENCE [LARGE SCALE GENOMIC DNA]</scope>
    <source>
        <strain evidence="1 2">18930</strain>
    </source>
</reference>
<protein>
    <recommendedName>
        <fullName evidence="3">AMP-binding enzyme</fullName>
    </recommendedName>
</protein>
<evidence type="ECO:0000313" key="2">
    <source>
        <dbReference type="Proteomes" id="UP001432000"/>
    </source>
</evidence>
<proteinExistence type="predicted"/>
<evidence type="ECO:0000313" key="1">
    <source>
        <dbReference type="EMBL" id="WXG67626.1"/>
    </source>
</evidence>
<dbReference type="EMBL" id="CP147846">
    <property type="protein sequence ID" value="WXG67626.1"/>
    <property type="molecule type" value="Genomic_DNA"/>
</dbReference>
<sequence>MSTSHIRDEVSSRSAILLPDVDGPNNVTCTTEVGAITVALAAAVMSTLANRGVPGGSGCVVIACPERAPLLGPVLLECGIGSITSWNTRDAQDFSLRRVSSHNDILVDLRVPEHLDDEIEWAITAGPDVMSAAAASLAGLSVALRKEMFSRIDTPALAACARALVLQTAPGDVLPT</sequence>